<reference evidence="2 3" key="1">
    <citation type="submission" date="2015-07" db="EMBL/GenBank/DDBJ databases">
        <title>The genome of the fungus Escovopsis weberi, a specialized disease agent of ant agriculture.</title>
        <authorList>
            <person name="de Man T.J."/>
            <person name="Stajich J.E."/>
            <person name="Kubicek C.P."/>
            <person name="Chenthamara K."/>
            <person name="Atanasova L."/>
            <person name="Druzhinina I.S."/>
            <person name="Birnbaum S."/>
            <person name="Barribeau S.M."/>
            <person name="Teiling C."/>
            <person name="Suen G."/>
            <person name="Currie C."/>
            <person name="Gerardo N.M."/>
        </authorList>
    </citation>
    <scope>NUCLEOTIDE SEQUENCE [LARGE SCALE GENOMIC DNA]</scope>
</reference>
<gene>
    <name evidence="2" type="ORF">ESCO_003311</name>
</gene>
<evidence type="ECO:0000313" key="2">
    <source>
        <dbReference type="EMBL" id="KOS18155.1"/>
    </source>
</evidence>
<proteinExistence type="predicted"/>
<evidence type="ECO:0000313" key="3">
    <source>
        <dbReference type="Proteomes" id="UP000053831"/>
    </source>
</evidence>
<dbReference type="EMBL" id="LGSR01000022">
    <property type="protein sequence ID" value="KOS18155.1"/>
    <property type="molecule type" value="Genomic_DNA"/>
</dbReference>
<dbReference type="AlphaFoldDB" id="A0A0M9VT08"/>
<dbReference type="STRING" id="150374.A0A0M9VT08"/>
<organism evidence="2 3">
    <name type="scientific">Escovopsis weberi</name>
    <dbReference type="NCBI Taxonomy" id="150374"/>
    <lineage>
        <taxon>Eukaryota</taxon>
        <taxon>Fungi</taxon>
        <taxon>Dikarya</taxon>
        <taxon>Ascomycota</taxon>
        <taxon>Pezizomycotina</taxon>
        <taxon>Sordariomycetes</taxon>
        <taxon>Hypocreomycetidae</taxon>
        <taxon>Hypocreales</taxon>
        <taxon>Hypocreaceae</taxon>
        <taxon>Escovopsis</taxon>
    </lineage>
</organism>
<protein>
    <submittedName>
        <fullName evidence="2">Uncharacterized protein</fullName>
    </submittedName>
</protein>
<dbReference type="Proteomes" id="UP000053831">
    <property type="component" value="Unassembled WGS sequence"/>
</dbReference>
<feature type="region of interest" description="Disordered" evidence="1">
    <location>
        <begin position="87"/>
        <end position="109"/>
    </location>
</feature>
<accession>A0A0M9VT08</accession>
<comment type="caution">
    <text evidence="2">The sequence shown here is derived from an EMBL/GenBank/DDBJ whole genome shotgun (WGS) entry which is preliminary data.</text>
</comment>
<evidence type="ECO:0000256" key="1">
    <source>
        <dbReference type="SAM" id="MobiDB-lite"/>
    </source>
</evidence>
<dbReference type="OrthoDB" id="4330117at2759"/>
<name>A0A0M9VT08_ESCWE</name>
<feature type="compositionally biased region" description="Low complexity" evidence="1">
    <location>
        <begin position="91"/>
        <end position="104"/>
    </location>
</feature>
<keyword evidence="3" id="KW-1185">Reference proteome</keyword>
<sequence length="262" mass="28071">MRLGHLRRASHALSKTLDSLSSAAGARSVRFFNDAVFTSVAAWLAQDVCVSASLPMDPSLQQVLHPGNLALNPGLPPSTHERLTYWKPLPTTSTSGSGSGSASSEGDPSQRNLLHEVLSASHHLLEVTNHLQVLGPADPALEAGLLPPSQRSSCNIIRHLVIACHTMLLTAHEAVLAALQHDADAPGARAGSAALGQIRLVSVVQLCSYVIERQNHAVRAYLGVGQIHTSPSHLLLEEEDAVRDLGNQVRQRLVRLQQTLRI</sequence>